<protein>
    <submittedName>
        <fullName evidence="1">Uncharacterized protein</fullName>
    </submittedName>
</protein>
<proteinExistence type="predicted"/>
<organism evidence="1 2">
    <name type="scientific">Amycolatopsis heterodermiae</name>
    <dbReference type="NCBI Taxonomy" id="3110235"/>
    <lineage>
        <taxon>Bacteria</taxon>
        <taxon>Bacillati</taxon>
        <taxon>Actinomycetota</taxon>
        <taxon>Actinomycetes</taxon>
        <taxon>Pseudonocardiales</taxon>
        <taxon>Pseudonocardiaceae</taxon>
        <taxon>Amycolatopsis</taxon>
    </lineage>
</organism>
<sequence length="70" mass="7666">MPRNPDCFPTDSTTITAAVEQLPDDSGLWRSQCNCLDQDGRPTVTCESGTQDEAYRALLEHRGEPTEAPA</sequence>
<comment type="caution">
    <text evidence="1">The sequence shown here is derived from an EMBL/GenBank/DDBJ whole genome shotgun (WGS) entry which is preliminary data.</text>
</comment>
<gene>
    <name evidence="1" type="ORF">VA596_41565</name>
</gene>
<evidence type="ECO:0000313" key="1">
    <source>
        <dbReference type="EMBL" id="MEA5366075.1"/>
    </source>
</evidence>
<keyword evidence="2" id="KW-1185">Reference proteome</keyword>
<accession>A0ABU5RIF9</accession>
<dbReference type="Proteomes" id="UP001304298">
    <property type="component" value="Unassembled WGS sequence"/>
</dbReference>
<dbReference type="RefSeq" id="WP_323335066.1">
    <property type="nucleotide sequence ID" value="NZ_JAYFSI010000014.1"/>
</dbReference>
<evidence type="ECO:0000313" key="2">
    <source>
        <dbReference type="Proteomes" id="UP001304298"/>
    </source>
</evidence>
<dbReference type="EMBL" id="JAYFSI010000014">
    <property type="protein sequence ID" value="MEA5366075.1"/>
    <property type="molecule type" value="Genomic_DNA"/>
</dbReference>
<reference evidence="1 2" key="1">
    <citation type="submission" date="2023-12" db="EMBL/GenBank/DDBJ databases">
        <title>Amycolatopsis sp. V23-08.</title>
        <authorList>
            <person name="Somphong A."/>
        </authorList>
    </citation>
    <scope>NUCLEOTIDE SEQUENCE [LARGE SCALE GENOMIC DNA]</scope>
    <source>
        <strain evidence="1 2">V23-08</strain>
    </source>
</reference>
<name>A0ABU5RIF9_9PSEU</name>